<feature type="compositionally biased region" description="Low complexity" evidence="2">
    <location>
        <begin position="262"/>
        <end position="302"/>
    </location>
</feature>
<dbReference type="SMR" id="B4J566"/>
<dbReference type="OrthoDB" id="10007415at2759"/>
<dbReference type="InterPro" id="IPR036034">
    <property type="entry name" value="PDZ_sf"/>
</dbReference>
<feature type="region of interest" description="Disordered" evidence="2">
    <location>
        <begin position="221"/>
        <end position="316"/>
    </location>
</feature>
<feature type="compositionally biased region" description="Low complexity" evidence="2">
    <location>
        <begin position="225"/>
        <end position="247"/>
    </location>
</feature>
<organism evidence="5">
    <name type="scientific">Drosophila grimshawi</name>
    <name type="common">Hawaiian fruit fly</name>
    <name type="synonym">Idiomyia grimshawi</name>
    <dbReference type="NCBI Taxonomy" id="7222"/>
    <lineage>
        <taxon>Eukaryota</taxon>
        <taxon>Metazoa</taxon>
        <taxon>Ecdysozoa</taxon>
        <taxon>Arthropoda</taxon>
        <taxon>Hexapoda</taxon>
        <taxon>Insecta</taxon>
        <taxon>Pterygota</taxon>
        <taxon>Neoptera</taxon>
        <taxon>Endopterygota</taxon>
        <taxon>Diptera</taxon>
        <taxon>Brachycera</taxon>
        <taxon>Muscomorpha</taxon>
        <taxon>Ephydroidea</taxon>
        <taxon>Drosophilidae</taxon>
        <taxon>Drosophila</taxon>
        <taxon>Hawaiian Drosophila</taxon>
    </lineage>
</organism>
<dbReference type="GO" id="GO:0010669">
    <property type="term" value="P:epithelial structure maintenance"/>
    <property type="evidence" value="ECO:0007669"/>
    <property type="project" value="EnsemblMetazoa"/>
</dbReference>
<dbReference type="PANTHER" id="PTHR14191:SF28">
    <property type="entry name" value="GH04176P-RELATED"/>
    <property type="match status" value="1"/>
</dbReference>
<dbReference type="GO" id="GO:0030036">
    <property type="term" value="P:actin cytoskeleton organization"/>
    <property type="evidence" value="ECO:0007669"/>
    <property type="project" value="EnsemblMetazoa"/>
</dbReference>
<feature type="region of interest" description="Disordered" evidence="2">
    <location>
        <begin position="134"/>
        <end position="193"/>
    </location>
</feature>
<dbReference type="InterPro" id="IPR051067">
    <property type="entry name" value="NHER"/>
</dbReference>
<dbReference type="AlphaFoldDB" id="B4J566"/>
<evidence type="ECO:0000256" key="1">
    <source>
        <dbReference type="ARBA" id="ARBA00022737"/>
    </source>
</evidence>
<name>B4J566_DROGR</name>
<dbReference type="Proteomes" id="UP000001070">
    <property type="component" value="Unassembled WGS sequence"/>
</dbReference>
<feature type="domain" description="PDZ" evidence="3">
    <location>
        <begin position="22"/>
        <end position="104"/>
    </location>
</feature>
<dbReference type="GO" id="GO:0072659">
    <property type="term" value="P:protein localization to plasma membrane"/>
    <property type="evidence" value="ECO:0007669"/>
    <property type="project" value="TreeGrafter"/>
</dbReference>
<evidence type="ECO:0000259" key="3">
    <source>
        <dbReference type="PROSITE" id="PS50106"/>
    </source>
</evidence>
<dbReference type="HOGENOM" id="CLU_038627_2_0_1"/>
<dbReference type="SMART" id="SM00228">
    <property type="entry name" value="PDZ"/>
    <property type="match status" value="1"/>
</dbReference>
<dbReference type="PROSITE" id="PS50106">
    <property type="entry name" value="PDZ"/>
    <property type="match status" value="1"/>
</dbReference>
<dbReference type="eggNOG" id="KOG3528">
    <property type="taxonomic scope" value="Eukaryota"/>
</dbReference>
<dbReference type="GO" id="GO:0043495">
    <property type="term" value="F:protein-membrane adaptor activity"/>
    <property type="evidence" value="ECO:0007669"/>
    <property type="project" value="TreeGrafter"/>
</dbReference>
<gene>
    <name evidence="4" type="primary">Dgri\GH21023</name>
    <name evidence="4" type="ORF">Dgri_GH21023</name>
</gene>
<dbReference type="Pfam" id="PF00595">
    <property type="entry name" value="PDZ"/>
    <property type="match status" value="1"/>
</dbReference>
<dbReference type="PANTHER" id="PTHR14191">
    <property type="entry name" value="PDZ DOMAIN CONTAINING PROTEIN"/>
    <property type="match status" value="1"/>
</dbReference>
<dbReference type="SUPFAM" id="SSF50156">
    <property type="entry name" value="PDZ domain-like"/>
    <property type="match status" value="1"/>
</dbReference>
<dbReference type="EMBL" id="CH916367">
    <property type="protein sequence ID" value="EDW00692.1"/>
    <property type="molecule type" value="Genomic_DNA"/>
</dbReference>
<dbReference type="CDD" id="cd06768">
    <property type="entry name" value="PDZ_NHERF-like"/>
    <property type="match status" value="1"/>
</dbReference>
<dbReference type="GO" id="GO:0098592">
    <property type="term" value="C:cytoplasmic side of apical plasma membrane"/>
    <property type="evidence" value="ECO:0007669"/>
    <property type="project" value="EnsemblMetazoa"/>
</dbReference>
<keyword evidence="1" id="KW-0677">Repeat</keyword>
<evidence type="ECO:0000313" key="5">
    <source>
        <dbReference type="Proteomes" id="UP000001070"/>
    </source>
</evidence>
<dbReference type="GO" id="GO:0098801">
    <property type="term" value="P:regulation of renal system process"/>
    <property type="evidence" value="ECO:0007669"/>
    <property type="project" value="EnsemblMetazoa"/>
</dbReference>
<dbReference type="InterPro" id="IPR001478">
    <property type="entry name" value="PDZ"/>
</dbReference>
<accession>B4J566</accession>
<evidence type="ECO:0000313" key="4">
    <source>
        <dbReference type="EMBL" id="EDW00692.1"/>
    </source>
</evidence>
<dbReference type="KEGG" id="dgr:6559872"/>
<evidence type="ECO:0000256" key="2">
    <source>
        <dbReference type="SAM" id="MobiDB-lite"/>
    </source>
</evidence>
<keyword evidence="5" id="KW-1185">Reference proteome</keyword>
<dbReference type="PhylomeDB" id="B4J566"/>
<dbReference type="GO" id="GO:0008285">
    <property type="term" value="P:negative regulation of cell population proliferation"/>
    <property type="evidence" value="ECO:0007669"/>
    <property type="project" value="EnsemblMetazoa"/>
</dbReference>
<sequence length="360" mass="36904">MSTPTSPKTPTPPTLPPGVTKTCHIVKRPDFDGYGFNLHSEKVKPGQFIGKVDADSPAEGAGLKEGDRILEVNGVSIGSETHKQVVARIKAIANEVRLLLIDVDGKAIEMPAKPTVATAAAAAASAVAVAASPLPSPVSNGSGSSCPASYEGTKQELPGASANISSISVTSTKRTSNASSIQSGSTMNASDMDVVDRGMPPVVAAAAPIAAPIVAHNGNKSPIINNNNNSSSNNNNNNNNNSDSNTNKMMNTPPPPSATVANMNNNGSVYSSSSSSTTTTTTTTKTTTTTTNGSVNGNGMTTPTTMPAVGATNGGMNRAGSLNLPLTVAEMRAKLASKKKYDPKNESVDLKKKFEIIQKL</sequence>
<feature type="compositionally biased region" description="Pro residues" evidence="2">
    <location>
        <begin position="7"/>
        <end position="16"/>
    </location>
</feature>
<dbReference type="STRING" id="7222.B4J566"/>
<protein>
    <submittedName>
        <fullName evidence="4">GH21023</fullName>
    </submittedName>
</protein>
<dbReference type="Gene3D" id="2.30.42.10">
    <property type="match status" value="1"/>
</dbReference>
<reference evidence="4 5" key="1">
    <citation type="journal article" date="2007" name="Nature">
        <title>Evolution of genes and genomes on the Drosophila phylogeny.</title>
        <authorList>
            <consortium name="Drosophila 12 Genomes Consortium"/>
            <person name="Clark A.G."/>
            <person name="Eisen M.B."/>
            <person name="Smith D.R."/>
            <person name="Bergman C.M."/>
            <person name="Oliver B."/>
            <person name="Markow T.A."/>
            <person name="Kaufman T.C."/>
            <person name="Kellis M."/>
            <person name="Gelbart W."/>
            <person name="Iyer V.N."/>
            <person name="Pollard D.A."/>
            <person name="Sackton T.B."/>
            <person name="Larracuente A.M."/>
            <person name="Singh N.D."/>
            <person name="Abad J.P."/>
            <person name="Abt D.N."/>
            <person name="Adryan B."/>
            <person name="Aguade M."/>
            <person name="Akashi H."/>
            <person name="Anderson W.W."/>
            <person name="Aquadro C.F."/>
            <person name="Ardell D.H."/>
            <person name="Arguello R."/>
            <person name="Artieri C.G."/>
            <person name="Barbash D.A."/>
            <person name="Barker D."/>
            <person name="Barsanti P."/>
            <person name="Batterham P."/>
            <person name="Batzoglou S."/>
            <person name="Begun D."/>
            <person name="Bhutkar A."/>
            <person name="Blanco E."/>
            <person name="Bosak S.A."/>
            <person name="Bradley R.K."/>
            <person name="Brand A.D."/>
            <person name="Brent M.R."/>
            <person name="Brooks A.N."/>
            <person name="Brown R.H."/>
            <person name="Butlin R.K."/>
            <person name="Caggese C."/>
            <person name="Calvi B.R."/>
            <person name="Bernardo de Carvalho A."/>
            <person name="Caspi A."/>
            <person name="Castrezana S."/>
            <person name="Celniker S.E."/>
            <person name="Chang J.L."/>
            <person name="Chapple C."/>
            <person name="Chatterji S."/>
            <person name="Chinwalla A."/>
            <person name="Civetta A."/>
            <person name="Clifton S.W."/>
            <person name="Comeron J.M."/>
            <person name="Costello J.C."/>
            <person name="Coyne J.A."/>
            <person name="Daub J."/>
            <person name="David R.G."/>
            <person name="Delcher A.L."/>
            <person name="Delehaunty K."/>
            <person name="Do C.B."/>
            <person name="Ebling H."/>
            <person name="Edwards K."/>
            <person name="Eickbush T."/>
            <person name="Evans J.D."/>
            <person name="Filipski A."/>
            <person name="Findeiss S."/>
            <person name="Freyhult E."/>
            <person name="Fulton L."/>
            <person name="Fulton R."/>
            <person name="Garcia A.C."/>
            <person name="Gardiner A."/>
            <person name="Garfield D.A."/>
            <person name="Garvin B.E."/>
            <person name="Gibson G."/>
            <person name="Gilbert D."/>
            <person name="Gnerre S."/>
            <person name="Godfrey J."/>
            <person name="Good R."/>
            <person name="Gotea V."/>
            <person name="Gravely B."/>
            <person name="Greenberg A.J."/>
            <person name="Griffiths-Jones S."/>
            <person name="Gross S."/>
            <person name="Guigo R."/>
            <person name="Gustafson E.A."/>
            <person name="Haerty W."/>
            <person name="Hahn M.W."/>
            <person name="Halligan D.L."/>
            <person name="Halpern A.L."/>
            <person name="Halter G.M."/>
            <person name="Han M.V."/>
            <person name="Heger A."/>
            <person name="Hillier L."/>
            <person name="Hinrichs A.S."/>
            <person name="Holmes I."/>
            <person name="Hoskins R.A."/>
            <person name="Hubisz M.J."/>
            <person name="Hultmark D."/>
            <person name="Huntley M.A."/>
            <person name="Jaffe D.B."/>
            <person name="Jagadeeshan S."/>
            <person name="Jeck W.R."/>
            <person name="Johnson J."/>
            <person name="Jones C.D."/>
            <person name="Jordan W.C."/>
            <person name="Karpen G.H."/>
            <person name="Kataoka E."/>
            <person name="Keightley P.D."/>
            <person name="Kheradpour P."/>
            <person name="Kirkness E.F."/>
            <person name="Koerich L.B."/>
            <person name="Kristiansen K."/>
            <person name="Kudrna D."/>
            <person name="Kulathinal R.J."/>
            <person name="Kumar S."/>
            <person name="Kwok R."/>
            <person name="Lander E."/>
            <person name="Langley C.H."/>
            <person name="Lapoint R."/>
            <person name="Lazzaro B.P."/>
            <person name="Lee S.J."/>
            <person name="Levesque L."/>
            <person name="Li R."/>
            <person name="Lin C.F."/>
            <person name="Lin M.F."/>
            <person name="Lindblad-Toh K."/>
            <person name="Llopart A."/>
            <person name="Long M."/>
            <person name="Low L."/>
            <person name="Lozovsky E."/>
            <person name="Lu J."/>
            <person name="Luo M."/>
            <person name="Machado C.A."/>
            <person name="Makalowski W."/>
            <person name="Marzo M."/>
            <person name="Matsuda M."/>
            <person name="Matzkin L."/>
            <person name="McAllister B."/>
            <person name="McBride C.S."/>
            <person name="McKernan B."/>
            <person name="McKernan K."/>
            <person name="Mendez-Lago M."/>
            <person name="Minx P."/>
            <person name="Mollenhauer M.U."/>
            <person name="Montooth K."/>
            <person name="Mount S.M."/>
            <person name="Mu X."/>
            <person name="Myers E."/>
            <person name="Negre B."/>
            <person name="Newfeld S."/>
            <person name="Nielsen R."/>
            <person name="Noor M.A."/>
            <person name="O'Grady P."/>
            <person name="Pachter L."/>
            <person name="Papaceit M."/>
            <person name="Parisi M.J."/>
            <person name="Parisi M."/>
            <person name="Parts L."/>
            <person name="Pedersen J.S."/>
            <person name="Pesole G."/>
            <person name="Phillippy A.M."/>
            <person name="Ponting C.P."/>
            <person name="Pop M."/>
            <person name="Porcelli D."/>
            <person name="Powell J.R."/>
            <person name="Prohaska S."/>
            <person name="Pruitt K."/>
            <person name="Puig M."/>
            <person name="Quesneville H."/>
            <person name="Ram K.R."/>
            <person name="Rand D."/>
            <person name="Rasmussen M.D."/>
            <person name="Reed L.K."/>
            <person name="Reenan R."/>
            <person name="Reily A."/>
            <person name="Remington K.A."/>
            <person name="Rieger T.T."/>
            <person name="Ritchie M.G."/>
            <person name="Robin C."/>
            <person name="Rogers Y.H."/>
            <person name="Rohde C."/>
            <person name="Rozas J."/>
            <person name="Rubenfield M.J."/>
            <person name="Ruiz A."/>
            <person name="Russo S."/>
            <person name="Salzberg S.L."/>
            <person name="Sanchez-Gracia A."/>
            <person name="Saranga D.J."/>
            <person name="Sato H."/>
            <person name="Schaeffer S.W."/>
            <person name="Schatz M.C."/>
            <person name="Schlenke T."/>
            <person name="Schwartz R."/>
            <person name="Segarra C."/>
            <person name="Singh R.S."/>
            <person name="Sirot L."/>
            <person name="Sirota M."/>
            <person name="Sisneros N.B."/>
            <person name="Smith C.D."/>
            <person name="Smith T.F."/>
            <person name="Spieth J."/>
            <person name="Stage D.E."/>
            <person name="Stark A."/>
            <person name="Stephan W."/>
            <person name="Strausberg R.L."/>
            <person name="Strempel S."/>
            <person name="Sturgill D."/>
            <person name="Sutton G."/>
            <person name="Sutton G.G."/>
            <person name="Tao W."/>
            <person name="Teichmann S."/>
            <person name="Tobari Y.N."/>
            <person name="Tomimura Y."/>
            <person name="Tsolas J.M."/>
            <person name="Valente V.L."/>
            <person name="Venter E."/>
            <person name="Venter J.C."/>
            <person name="Vicario S."/>
            <person name="Vieira F.G."/>
            <person name="Vilella A.J."/>
            <person name="Villasante A."/>
            <person name="Walenz B."/>
            <person name="Wang J."/>
            <person name="Wasserman M."/>
            <person name="Watts T."/>
            <person name="Wilson D."/>
            <person name="Wilson R.K."/>
            <person name="Wing R.A."/>
            <person name="Wolfner M.F."/>
            <person name="Wong A."/>
            <person name="Wong G.K."/>
            <person name="Wu C.I."/>
            <person name="Wu G."/>
            <person name="Yamamoto D."/>
            <person name="Yang H.P."/>
            <person name="Yang S.P."/>
            <person name="Yorke J.A."/>
            <person name="Yoshida K."/>
            <person name="Zdobnov E."/>
            <person name="Zhang P."/>
            <person name="Zhang Y."/>
            <person name="Zimin A.V."/>
            <person name="Baldwin J."/>
            <person name="Abdouelleil A."/>
            <person name="Abdulkadir J."/>
            <person name="Abebe A."/>
            <person name="Abera B."/>
            <person name="Abreu J."/>
            <person name="Acer S.C."/>
            <person name="Aftuck L."/>
            <person name="Alexander A."/>
            <person name="An P."/>
            <person name="Anderson E."/>
            <person name="Anderson S."/>
            <person name="Arachi H."/>
            <person name="Azer M."/>
            <person name="Bachantsang P."/>
            <person name="Barry A."/>
            <person name="Bayul T."/>
            <person name="Berlin A."/>
            <person name="Bessette D."/>
            <person name="Bloom T."/>
            <person name="Blye J."/>
            <person name="Boguslavskiy L."/>
            <person name="Bonnet C."/>
            <person name="Boukhgalter B."/>
            <person name="Bourzgui I."/>
            <person name="Brown A."/>
            <person name="Cahill P."/>
            <person name="Channer S."/>
            <person name="Cheshatsang Y."/>
            <person name="Chuda L."/>
            <person name="Citroen M."/>
            <person name="Collymore A."/>
            <person name="Cooke P."/>
            <person name="Costello M."/>
            <person name="D'Aco K."/>
            <person name="Daza R."/>
            <person name="De Haan G."/>
            <person name="DeGray S."/>
            <person name="DeMaso C."/>
            <person name="Dhargay N."/>
            <person name="Dooley K."/>
            <person name="Dooley E."/>
            <person name="Doricent M."/>
            <person name="Dorje P."/>
            <person name="Dorjee K."/>
            <person name="Dupes A."/>
            <person name="Elong R."/>
            <person name="Falk J."/>
            <person name="Farina A."/>
            <person name="Faro S."/>
            <person name="Ferguson D."/>
            <person name="Fisher S."/>
            <person name="Foley C.D."/>
            <person name="Franke A."/>
            <person name="Friedrich D."/>
            <person name="Gadbois L."/>
            <person name="Gearin G."/>
            <person name="Gearin C.R."/>
            <person name="Giannoukos G."/>
            <person name="Goode T."/>
            <person name="Graham J."/>
            <person name="Grandbois E."/>
            <person name="Grewal S."/>
            <person name="Gyaltsen K."/>
            <person name="Hafez N."/>
            <person name="Hagos B."/>
            <person name="Hall J."/>
            <person name="Henson C."/>
            <person name="Hollinger A."/>
            <person name="Honan T."/>
            <person name="Huard M.D."/>
            <person name="Hughes L."/>
            <person name="Hurhula B."/>
            <person name="Husby M.E."/>
            <person name="Kamat A."/>
            <person name="Kanga B."/>
            <person name="Kashin S."/>
            <person name="Khazanovich D."/>
            <person name="Kisner P."/>
            <person name="Lance K."/>
            <person name="Lara M."/>
            <person name="Lee W."/>
            <person name="Lennon N."/>
            <person name="Letendre F."/>
            <person name="LeVine R."/>
            <person name="Lipovsky A."/>
            <person name="Liu X."/>
            <person name="Liu J."/>
            <person name="Liu S."/>
            <person name="Lokyitsang T."/>
            <person name="Lokyitsang Y."/>
            <person name="Lubonja R."/>
            <person name="Lui A."/>
            <person name="MacDonald P."/>
            <person name="Magnisalis V."/>
            <person name="Maru K."/>
            <person name="Matthews C."/>
            <person name="McCusker W."/>
            <person name="McDonough S."/>
            <person name="Mehta T."/>
            <person name="Meldrim J."/>
            <person name="Meneus L."/>
            <person name="Mihai O."/>
            <person name="Mihalev A."/>
            <person name="Mihova T."/>
            <person name="Mittelman R."/>
            <person name="Mlenga V."/>
            <person name="Montmayeur A."/>
            <person name="Mulrain L."/>
            <person name="Navidi A."/>
            <person name="Naylor J."/>
            <person name="Negash T."/>
            <person name="Nguyen T."/>
            <person name="Nguyen N."/>
            <person name="Nicol R."/>
            <person name="Norbu C."/>
            <person name="Norbu N."/>
            <person name="Novod N."/>
            <person name="O'Neill B."/>
            <person name="Osman S."/>
            <person name="Markiewicz E."/>
            <person name="Oyono O.L."/>
            <person name="Patti C."/>
            <person name="Phunkhang P."/>
            <person name="Pierre F."/>
            <person name="Priest M."/>
            <person name="Raghuraman S."/>
            <person name="Rege F."/>
            <person name="Reyes R."/>
            <person name="Rise C."/>
            <person name="Rogov P."/>
            <person name="Ross K."/>
            <person name="Ryan E."/>
            <person name="Settipalli S."/>
            <person name="Shea T."/>
            <person name="Sherpa N."/>
            <person name="Shi L."/>
            <person name="Shih D."/>
            <person name="Sparrow T."/>
            <person name="Spaulding J."/>
            <person name="Stalker J."/>
            <person name="Stange-Thomann N."/>
            <person name="Stavropoulos S."/>
            <person name="Stone C."/>
            <person name="Strader C."/>
            <person name="Tesfaye S."/>
            <person name="Thomson T."/>
            <person name="Thoulutsang Y."/>
            <person name="Thoulutsang D."/>
            <person name="Topham K."/>
            <person name="Topping I."/>
            <person name="Tsamla T."/>
            <person name="Vassiliev H."/>
            <person name="Vo A."/>
            <person name="Wangchuk T."/>
            <person name="Wangdi T."/>
            <person name="Weiand M."/>
            <person name="Wilkinson J."/>
            <person name="Wilson A."/>
            <person name="Yadav S."/>
            <person name="Young G."/>
            <person name="Yu Q."/>
            <person name="Zembek L."/>
            <person name="Zhong D."/>
            <person name="Zimmer A."/>
            <person name="Zwirko Z."/>
            <person name="Jaffe D.B."/>
            <person name="Alvarez P."/>
            <person name="Brockman W."/>
            <person name="Butler J."/>
            <person name="Chin C."/>
            <person name="Gnerre S."/>
            <person name="Grabherr M."/>
            <person name="Kleber M."/>
            <person name="Mauceli E."/>
            <person name="MacCallum I."/>
        </authorList>
    </citation>
    <scope>NUCLEOTIDE SEQUENCE [LARGE SCALE GENOMIC DNA]</scope>
    <source>
        <strain evidence="5">Tucson 15287-2541.00</strain>
    </source>
</reference>
<dbReference type="InParanoid" id="B4J566"/>
<feature type="compositionally biased region" description="Polar residues" evidence="2">
    <location>
        <begin position="162"/>
        <end position="189"/>
    </location>
</feature>
<dbReference type="FunCoup" id="B4J566">
    <property type="interactions" value="5"/>
</dbReference>
<proteinExistence type="predicted"/>
<feature type="region of interest" description="Disordered" evidence="2">
    <location>
        <begin position="1"/>
        <end position="20"/>
    </location>
</feature>
<dbReference type="OMA" id="KTCHIVK"/>
<dbReference type="GO" id="GO:0022409">
    <property type="term" value="P:positive regulation of cell-cell adhesion"/>
    <property type="evidence" value="ECO:0007669"/>
    <property type="project" value="EnsemblMetazoa"/>
</dbReference>